<dbReference type="Pfam" id="PF00313">
    <property type="entry name" value="CSD"/>
    <property type="match status" value="1"/>
</dbReference>
<comment type="subcellular location">
    <subcellularLocation>
        <location evidence="1">Cytoplasm</location>
    </subcellularLocation>
</comment>
<evidence type="ECO:0000256" key="1">
    <source>
        <dbReference type="RuleBase" id="RU000408"/>
    </source>
</evidence>
<gene>
    <name evidence="3" type="ORF">F3168_08610</name>
</gene>
<dbReference type="Proteomes" id="UP000481327">
    <property type="component" value="Unassembled WGS sequence"/>
</dbReference>
<dbReference type="PRINTS" id="PR00050">
    <property type="entry name" value="COLDSHOCK"/>
</dbReference>
<dbReference type="Gene3D" id="2.40.50.140">
    <property type="entry name" value="Nucleic acid-binding proteins"/>
    <property type="match status" value="1"/>
</dbReference>
<name>A0A7C9KXA1_9SPHN</name>
<dbReference type="SMART" id="SM00357">
    <property type="entry name" value="CSP"/>
    <property type="match status" value="1"/>
</dbReference>
<reference evidence="3 4" key="1">
    <citation type="submission" date="2019-09" db="EMBL/GenBank/DDBJ databases">
        <title>Polymorphobacter sp. isolated from a lake in China.</title>
        <authorList>
            <person name="Liu Z."/>
        </authorList>
    </citation>
    <scope>NUCLEOTIDE SEQUENCE [LARGE SCALE GENOMIC DNA]</scope>
    <source>
        <strain evidence="3 4">D40P</strain>
    </source>
</reference>
<evidence type="ECO:0000313" key="3">
    <source>
        <dbReference type="EMBL" id="MQT17322.1"/>
    </source>
</evidence>
<sequence length="78" mass="8321">MASGAVKWFNAAKGFGFITPDLGPCDVFVHVSALTAAAIDRLEPGDRLEFELTQGGDGRLLALGLRRPMPTPDQEPLP</sequence>
<proteinExistence type="predicted"/>
<evidence type="ECO:0000259" key="2">
    <source>
        <dbReference type="PROSITE" id="PS51857"/>
    </source>
</evidence>
<feature type="domain" description="CSD" evidence="2">
    <location>
        <begin position="1"/>
        <end position="67"/>
    </location>
</feature>
<dbReference type="GO" id="GO:0003676">
    <property type="term" value="F:nucleic acid binding"/>
    <property type="evidence" value="ECO:0007669"/>
    <property type="project" value="InterPro"/>
</dbReference>
<dbReference type="InterPro" id="IPR012340">
    <property type="entry name" value="NA-bd_OB-fold"/>
</dbReference>
<dbReference type="PANTHER" id="PTHR46565:SF20">
    <property type="entry name" value="COLD SHOCK DOMAIN-CONTAINING PROTEIN 4"/>
    <property type="match status" value="1"/>
</dbReference>
<dbReference type="PANTHER" id="PTHR46565">
    <property type="entry name" value="COLD SHOCK DOMAIN PROTEIN 2"/>
    <property type="match status" value="1"/>
</dbReference>
<dbReference type="InterPro" id="IPR011129">
    <property type="entry name" value="CSD"/>
</dbReference>
<dbReference type="CDD" id="cd04458">
    <property type="entry name" value="CSP_CDS"/>
    <property type="match status" value="1"/>
</dbReference>
<dbReference type="GO" id="GO:0005829">
    <property type="term" value="C:cytosol"/>
    <property type="evidence" value="ECO:0007669"/>
    <property type="project" value="UniProtKB-ARBA"/>
</dbReference>
<dbReference type="InterPro" id="IPR019844">
    <property type="entry name" value="CSD_CS"/>
</dbReference>
<comment type="caution">
    <text evidence="3">The sequence shown here is derived from an EMBL/GenBank/DDBJ whole genome shotgun (WGS) entry which is preliminary data.</text>
</comment>
<accession>A0A7C9KXA1</accession>
<dbReference type="OrthoDB" id="9791685at2"/>
<organism evidence="3 4">
    <name type="scientific">Sandarakinorhabdus fusca</name>
    <dbReference type="NCBI Taxonomy" id="1439888"/>
    <lineage>
        <taxon>Bacteria</taxon>
        <taxon>Pseudomonadati</taxon>
        <taxon>Pseudomonadota</taxon>
        <taxon>Alphaproteobacteria</taxon>
        <taxon>Sphingomonadales</taxon>
        <taxon>Sphingosinicellaceae</taxon>
        <taxon>Sandarakinorhabdus</taxon>
    </lineage>
</organism>
<dbReference type="PROSITE" id="PS00352">
    <property type="entry name" value="CSD_1"/>
    <property type="match status" value="1"/>
</dbReference>
<dbReference type="SUPFAM" id="SSF50249">
    <property type="entry name" value="Nucleic acid-binding proteins"/>
    <property type="match status" value="1"/>
</dbReference>
<protein>
    <submittedName>
        <fullName evidence="3">Cold-shock protein</fullName>
    </submittedName>
</protein>
<dbReference type="InterPro" id="IPR002059">
    <property type="entry name" value="CSP_DNA-bd"/>
</dbReference>
<dbReference type="PROSITE" id="PS51857">
    <property type="entry name" value="CSD_2"/>
    <property type="match status" value="1"/>
</dbReference>
<keyword evidence="4" id="KW-1185">Reference proteome</keyword>
<dbReference type="RefSeq" id="WP_152577801.1">
    <property type="nucleotide sequence ID" value="NZ_JAATJI010000002.1"/>
</dbReference>
<dbReference type="EMBL" id="WIOL01000003">
    <property type="protein sequence ID" value="MQT17322.1"/>
    <property type="molecule type" value="Genomic_DNA"/>
</dbReference>
<evidence type="ECO:0000313" key="4">
    <source>
        <dbReference type="Proteomes" id="UP000481327"/>
    </source>
</evidence>
<dbReference type="AlphaFoldDB" id="A0A7C9KXA1"/>